<dbReference type="EMBL" id="FOPI01000011">
    <property type="protein sequence ID" value="SFG32125.1"/>
    <property type="molecule type" value="Genomic_DNA"/>
</dbReference>
<dbReference type="PANTHER" id="PTHR42756">
    <property type="entry name" value="TRANSCRIPTIONAL REGULATOR, MARR"/>
    <property type="match status" value="1"/>
</dbReference>
<dbReference type="PANTHER" id="PTHR42756:SF1">
    <property type="entry name" value="TRANSCRIPTIONAL REPRESSOR OF EMRAB OPERON"/>
    <property type="match status" value="1"/>
</dbReference>
<evidence type="ECO:0000256" key="3">
    <source>
        <dbReference type="ARBA" id="ARBA00023163"/>
    </source>
</evidence>
<sequence>MRSSIEKWCSVFNRKIRTEINRRCSKYGLHEANFFYLIIVDEHPGISQNYLIQTIQREQSIVTKHINHLVADGWLRKDVAKNDRRKNELFLTQKGRNVIPVLDHIMEDISHESVAGLTDNEAKMLENLLEKAAKTYDV</sequence>
<evidence type="ECO:0000256" key="2">
    <source>
        <dbReference type="ARBA" id="ARBA00023125"/>
    </source>
</evidence>
<proteinExistence type="predicted"/>
<dbReference type="Pfam" id="PF01047">
    <property type="entry name" value="MarR"/>
    <property type="match status" value="1"/>
</dbReference>
<keyword evidence="3" id="KW-0804">Transcription</keyword>
<dbReference type="InterPro" id="IPR036388">
    <property type="entry name" value="WH-like_DNA-bd_sf"/>
</dbReference>
<dbReference type="InterPro" id="IPR000835">
    <property type="entry name" value="HTH_MarR-typ"/>
</dbReference>
<organism evidence="5 6">
    <name type="scientific">Ligilactobacillus ruminis DSM 20403 = NBRC 102161</name>
    <dbReference type="NCBI Taxonomy" id="1423798"/>
    <lineage>
        <taxon>Bacteria</taxon>
        <taxon>Bacillati</taxon>
        <taxon>Bacillota</taxon>
        <taxon>Bacilli</taxon>
        <taxon>Lactobacillales</taxon>
        <taxon>Lactobacillaceae</taxon>
        <taxon>Ligilactobacillus</taxon>
    </lineage>
</organism>
<dbReference type="SMART" id="SM00347">
    <property type="entry name" value="HTH_MARR"/>
    <property type="match status" value="1"/>
</dbReference>
<evidence type="ECO:0000256" key="1">
    <source>
        <dbReference type="ARBA" id="ARBA00023015"/>
    </source>
</evidence>
<evidence type="ECO:0000313" key="6">
    <source>
        <dbReference type="Proteomes" id="UP000182635"/>
    </source>
</evidence>
<accession>A0A1I2QU59</accession>
<dbReference type="SUPFAM" id="SSF46785">
    <property type="entry name" value="Winged helix' DNA-binding domain"/>
    <property type="match status" value="1"/>
</dbReference>
<keyword evidence="2 5" id="KW-0238">DNA-binding</keyword>
<dbReference type="PRINTS" id="PR00598">
    <property type="entry name" value="HTHMARR"/>
</dbReference>
<dbReference type="Gene3D" id="1.10.10.10">
    <property type="entry name" value="Winged helix-like DNA-binding domain superfamily/Winged helix DNA-binding domain"/>
    <property type="match status" value="1"/>
</dbReference>
<gene>
    <name evidence="5" type="ORF">SAMN02910432_00864</name>
</gene>
<protein>
    <submittedName>
        <fullName evidence="5">DNA-binding transcriptional regulator, MarR family</fullName>
    </submittedName>
</protein>
<feature type="domain" description="HTH marR-type" evidence="4">
    <location>
        <begin position="1"/>
        <end position="134"/>
    </location>
</feature>
<dbReference type="RefSeq" id="WP_046921913.1">
    <property type="nucleotide sequence ID" value="NZ_AYYL01000005.1"/>
</dbReference>
<dbReference type="OrthoDB" id="2324262at2"/>
<dbReference type="InterPro" id="IPR036390">
    <property type="entry name" value="WH_DNA-bd_sf"/>
</dbReference>
<keyword evidence="1" id="KW-0805">Transcription regulation</keyword>
<dbReference type="AlphaFoldDB" id="A0A1I2QU59"/>
<reference evidence="6" key="1">
    <citation type="submission" date="2016-10" db="EMBL/GenBank/DDBJ databases">
        <authorList>
            <person name="Varghese N."/>
            <person name="Submissions S."/>
        </authorList>
    </citation>
    <scope>NUCLEOTIDE SEQUENCE [LARGE SCALE GENOMIC DNA]</scope>
    <source>
        <strain evidence="6">DSM 20403</strain>
    </source>
</reference>
<dbReference type="GO" id="GO:0003700">
    <property type="term" value="F:DNA-binding transcription factor activity"/>
    <property type="evidence" value="ECO:0007669"/>
    <property type="project" value="InterPro"/>
</dbReference>
<dbReference type="GO" id="GO:0003677">
    <property type="term" value="F:DNA binding"/>
    <property type="evidence" value="ECO:0007669"/>
    <property type="project" value="UniProtKB-KW"/>
</dbReference>
<evidence type="ECO:0000313" key="5">
    <source>
        <dbReference type="EMBL" id="SFG32125.1"/>
    </source>
</evidence>
<evidence type="ECO:0000259" key="4">
    <source>
        <dbReference type="PROSITE" id="PS50995"/>
    </source>
</evidence>
<name>A0A1I2QU59_9LACO</name>
<dbReference type="PROSITE" id="PS50995">
    <property type="entry name" value="HTH_MARR_2"/>
    <property type="match status" value="1"/>
</dbReference>
<dbReference type="Proteomes" id="UP000182635">
    <property type="component" value="Unassembled WGS sequence"/>
</dbReference>